<keyword evidence="11" id="KW-1185">Reference proteome</keyword>
<gene>
    <name evidence="9" type="ORF">O9G_003588</name>
    <name evidence="10" type="ORF">ROZALSC1DRAFT_29038</name>
</gene>
<feature type="compositionally biased region" description="Acidic residues" evidence="7">
    <location>
        <begin position="102"/>
        <end position="119"/>
    </location>
</feature>
<sequence length="119" mass="13890">MPLSKKRKADAAENKEKFIELGLNKRVSVSEWRGKLLVNLREFYENKSTGELLPGKKGITLNAEQWKILRENMDEIDEWMGMKKEKETEGEESEIKEAEGNEREEDEEAKDGEEEENDE</sequence>
<evidence type="ECO:0000256" key="2">
    <source>
        <dbReference type="ARBA" id="ARBA00009001"/>
    </source>
</evidence>
<evidence type="ECO:0000256" key="4">
    <source>
        <dbReference type="ARBA" id="ARBA00023125"/>
    </source>
</evidence>
<protein>
    <submittedName>
        <fullName evidence="10">PC4-domain-containing protein</fullName>
    </submittedName>
    <submittedName>
        <fullName evidence="9">SsDNA-binding transcriptional regulator domain-containing protein</fullName>
    </submittedName>
</protein>
<keyword evidence="3" id="KW-0805">Transcription regulation</keyword>
<dbReference type="Proteomes" id="UP000281549">
    <property type="component" value="Unassembled WGS sequence"/>
</dbReference>
<evidence type="ECO:0000256" key="3">
    <source>
        <dbReference type="ARBA" id="ARBA00023015"/>
    </source>
</evidence>
<dbReference type="OrthoDB" id="2505440at2759"/>
<dbReference type="Proteomes" id="UP000030755">
    <property type="component" value="Unassembled WGS sequence"/>
</dbReference>
<evidence type="ECO:0000313" key="11">
    <source>
        <dbReference type="Proteomes" id="UP000030755"/>
    </source>
</evidence>
<organism evidence="9 11">
    <name type="scientific">Rozella allomycis (strain CSF55)</name>
    <dbReference type="NCBI Taxonomy" id="988480"/>
    <lineage>
        <taxon>Eukaryota</taxon>
        <taxon>Fungi</taxon>
        <taxon>Fungi incertae sedis</taxon>
        <taxon>Cryptomycota</taxon>
        <taxon>Cryptomycota incertae sedis</taxon>
        <taxon>Rozella</taxon>
    </lineage>
</organism>
<evidence type="ECO:0000313" key="10">
    <source>
        <dbReference type="EMBL" id="RKP19359.1"/>
    </source>
</evidence>
<comment type="subcellular location">
    <subcellularLocation>
        <location evidence="1">Nucleus</location>
    </subcellularLocation>
</comment>
<evidence type="ECO:0000313" key="12">
    <source>
        <dbReference type="Proteomes" id="UP000281549"/>
    </source>
</evidence>
<dbReference type="GO" id="GO:0005634">
    <property type="term" value="C:nucleus"/>
    <property type="evidence" value="ECO:0007669"/>
    <property type="project" value="UniProtKB-SubCell"/>
</dbReference>
<dbReference type="GO" id="GO:0003713">
    <property type="term" value="F:transcription coactivator activity"/>
    <property type="evidence" value="ECO:0007669"/>
    <property type="project" value="InterPro"/>
</dbReference>
<dbReference type="Pfam" id="PF02229">
    <property type="entry name" value="PC4"/>
    <property type="match status" value="1"/>
</dbReference>
<dbReference type="GO" id="GO:0003677">
    <property type="term" value="F:DNA binding"/>
    <property type="evidence" value="ECO:0007669"/>
    <property type="project" value="UniProtKB-KW"/>
</dbReference>
<dbReference type="OMA" id="LNPNEWM"/>
<evidence type="ECO:0000313" key="9">
    <source>
        <dbReference type="EMBL" id="EPZ31879.1"/>
    </source>
</evidence>
<feature type="region of interest" description="Disordered" evidence="7">
    <location>
        <begin position="79"/>
        <end position="119"/>
    </location>
</feature>
<dbReference type="SUPFAM" id="SSF54447">
    <property type="entry name" value="ssDNA-binding transcriptional regulator domain"/>
    <property type="match status" value="1"/>
</dbReference>
<reference evidence="10" key="3">
    <citation type="submission" date="2018-08" db="EMBL/GenBank/DDBJ databases">
        <title>Leveraging single-cell genomics to expand the Fungal Tree of Life.</title>
        <authorList>
            <consortium name="DOE Joint Genome Institute"/>
            <person name="Ahrendt S.R."/>
            <person name="Quandt C.A."/>
            <person name="Ciobanu D."/>
            <person name="Clum A."/>
            <person name="Salamov A."/>
            <person name="Andreopoulos B."/>
            <person name="Cheng J.-F."/>
            <person name="Woyke T."/>
            <person name="Pelin A."/>
            <person name="Henrissat B."/>
            <person name="Reynolds N."/>
            <person name="Benny G.L."/>
            <person name="Smith M.E."/>
            <person name="James T.Y."/>
            <person name="Grigoriev I.V."/>
        </authorList>
    </citation>
    <scope>NUCLEOTIDE SEQUENCE</scope>
    <source>
        <strain evidence="10">CSF55</strain>
    </source>
</reference>
<dbReference type="GO" id="GO:0060261">
    <property type="term" value="P:positive regulation of transcription initiation by RNA polymerase II"/>
    <property type="evidence" value="ECO:0007669"/>
    <property type="project" value="InterPro"/>
</dbReference>
<dbReference type="InterPro" id="IPR045125">
    <property type="entry name" value="Sub1/Tcp4-like"/>
</dbReference>
<name>A0A075AP96_ROZAC</name>
<evidence type="ECO:0000256" key="6">
    <source>
        <dbReference type="ARBA" id="ARBA00023242"/>
    </source>
</evidence>
<dbReference type="InterPro" id="IPR009044">
    <property type="entry name" value="ssDNA-bd_transcriptional_reg"/>
</dbReference>
<reference evidence="9 11" key="1">
    <citation type="journal article" date="2013" name="Curr. Biol.">
        <title>Shared signatures of parasitism and phylogenomics unite Cryptomycota and microsporidia.</title>
        <authorList>
            <person name="James T.Y."/>
            <person name="Pelin A."/>
            <person name="Bonen L."/>
            <person name="Ahrendt S."/>
            <person name="Sain D."/>
            <person name="Corradi N."/>
            <person name="Stajich J.E."/>
        </authorList>
    </citation>
    <scope>NUCLEOTIDE SEQUENCE [LARGE SCALE GENOMIC DNA]</scope>
    <source>
        <strain evidence="9">CSF55</strain>
        <strain evidence="9">CSF55</strain>
    </source>
</reference>
<dbReference type="Gene3D" id="2.30.31.10">
    <property type="entry name" value="Transcriptional Coactivator Pc4, Chain A"/>
    <property type="match status" value="1"/>
</dbReference>
<dbReference type="AlphaFoldDB" id="A0A075AP96"/>
<evidence type="ECO:0000256" key="7">
    <source>
        <dbReference type="SAM" id="MobiDB-lite"/>
    </source>
</evidence>
<reference evidence="12" key="2">
    <citation type="journal article" date="2018" name="Nat. Microbiol.">
        <title>Leveraging single-cell genomics to expand the fungal tree of life.</title>
        <authorList>
            <person name="Ahrendt S.R."/>
            <person name="Quandt C.A."/>
            <person name="Ciobanu D."/>
            <person name="Clum A."/>
            <person name="Salamov A."/>
            <person name="Andreopoulos B."/>
            <person name="Cheng J.F."/>
            <person name="Woyke T."/>
            <person name="Pelin A."/>
            <person name="Henrissat B."/>
            <person name="Reynolds N.K."/>
            <person name="Benny G.L."/>
            <person name="Smith M.E."/>
            <person name="James T.Y."/>
            <person name="Grigoriev I.V."/>
        </authorList>
    </citation>
    <scope>NUCLEOTIDE SEQUENCE [LARGE SCALE GENOMIC DNA]</scope>
    <source>
        <strain evidence="12">CSF55</strain>
    </source>
</reference>
<comment type="similarity">
    <text evidence="2">Belongs to the transcriptional coactivator PC4 family.</text>
</comment>
<proteinExistence type="inferred from homology"/>
<feature type="domain" description="Transcriptional coactivator p15 (PC4) C-terminal" evidence="8">
    <location>
        <begin position="20"/>
        <end position="72"/>
    </location>
</feature>
<keyword evidence="6" id="KW-0539">Nucleus</keyword>
<dbReference type="HOGENOM" id="CLU_2062800_0_0_1"/>
<dbReference type="STRING" id="988480.A0A075AP96"/>
<dbReference type="EMBL" id="KE561207">
    <property type="protein sequence ID" value="EPZ31879.1"/>
    <property type="molecule type" value="Genomic_DNA"/>
</dbReference>
<dbReference type="InterPro" id="IPR003173">
    <property type="entry name" value="PC4_C"/>
</dbReference>
<accession>A0A075AP96</accession>
<keyword evidence="4 9" id="KW-0238">DNA-binding</keyword>
<evidence type="ECO:0000259" key="8">
    <source>
        <dbReference type="Pfam" id="PF02229"/>
    </source>
</evidence>
<evidence type="ECO:0000256" key="5">
    <source>
        <dbReference type="ARBA" id="ARBA00023163"/>
    </source>
</evidence>
<dbReference type="PANTHER" id="PTHR13215">
    <property type="entry name" value="RNA POLYMERASE II TRANSCRIPTIONAL COACTIVATOR"/>
    <property type="match status" value="1"/>
</dbReference>
<dbReference type="EMBL" id="ML005239">
    <property type="protein sequence ID" value="RKP19359.1"/>
    <property type="molecule type" value="Genomic_DNA"/>
</dbReference>
<feature type="compositionally biased region" description="Basic and acidic residues" evidence="7">
    <location>
        <begin position="80"/>
        <end position="101"/>
    </location>
</feature>
<keyword evidence="5" id="KW-0804">Transcription</keyword>
<evidence type="ECO:0000256" key="1">
    <source>
        <dbReference type="ARBA" id="ARBA00004123"/>
    </source>
</evidence>